<comment type="caution">
    <text evidence="2">The sequence shown here is derived from an EMBL/GenBank/DDBJ whole genome shotgun (WGS) entry which is preliminary data.</text>
</comment>
<keyword evidence="1" id="KW-0732">Signal</keyword>
<dbReference type="InterPro" id="IPR008964">
    <property type="entry name" value="Invasin/intimin_cell_adhesion"/>
</dbReference>
<evidence type="ECO:0000256" key="1">
    <source>
        <dbReference type="SAM" id="SignalP"/>
    </source>
</evidence>
<evidence type="ECO:0000313" key="2">
    <source>
        <dbReference type="EMBL" id="GGO94007.1"/>
    </source>
</evidence>
<accession>A0ABQ2NF45</accession>
<dbReference type="RefSeq" id="WP_188785260.1">
    <property type="nucleotide sequence ID" value="NZ_BMNI01000016.1"/>
</dbReference>
<reference evidence="3" key="1">
    <citation type="journal article" date="2019" name="Int. J. Syst. Evol. Microbiol.">
        <title>The Global Catalogue of Microorganisms (GCM) 10K type strain sequencing project: providing services to taxonomists for standard genome sequencing and annotation.</title>
        <authorList>
            <consortium name="The Broad Institute Genomics Platform"/>
            <consortium name="The Broad Institute Genome Sequencing Center for Infectious Disease"/>
            <person name="Wu L."/>
            <person name="Ma J."/>
        </authorList>
    </citation>
    <scope>NUCLEOTIDE SEQUENCE [LARGE SCALE GENOMIC DNA]</scope>
    <source>
        <strain evidence="3">CGMCC 4.7371</strain>
    </source>
</reference>
<dbReference type="SUPFAM" id="SSF49373">
    <property type="entry name" value="Invasin/intimin cell-adhesion fragments"/>
    <property type="match status" value="1"/>
</dbReference>
<feature type="chain" id="PRO_5046101855" evidence="1">
    <location>
        <begin position="40"/>
        <end position="509"/>
    </location>
</feature>
<organism evidence="2 3">
    <name type="scientific">Nocardioides phosphati</name>
    <dbReference type="NCBI Taxonomy" id="1867775"/>
    <lineage>
        <taxon>Bacteria</taxon>
        <taxon>Bacillati</taxon>
        <taxon>Actinomycetota</taxon>
        <taxon>Actinomycetes</taxon>
        <taxon>Propionibacteriales</taxon>
        <taxon>Nocardioidaceae</taxon>
        <taxon>Nocardioides</taxon>
    </lineage>
</organism>
<dbReference type="EMBL" id="BMNI01000016">
    <property type="protein sequence ID" value="GGO94007.1"/>
    <property type="molecule type" value="Genomic_DNA"/>
</dbReference>
<gene>
    <name evidence="2" type="ORF">GCM10011584_34020</name>
</gene>
<protein>
    <submittedName>
        <fullName evidence="2">Uncharacterized protein</fullName>
    </submittedName>
</protein>
<keyword evidence="3" id="KW-1185">Reference proteome</keyword>
<proteinExistence type="predicted"/>
<feature type="signal peptide" evidence="1">
    <location>
        <begin position="1"/>
        <end position="39"/>
    </location>
</feature>
<evidence type="ECO:0000313" key="3">
    <source>
        <dbReference type="Proteomes" id="UP000655410"/>
    </source>
</evidence>
<name>A0ABQ2NF45_9ACTN</name>
<dbReference type="Proteomes" id="UP000655410">
    <property type="component" value="Unassembled WGS sequence"/>
</dbReference>
<sequence>MTTHSTRQRGGWRRALTGTSIVLLMTAGFTAVTTTSASAADRWVGYKIRTCSYSDCSWMGGRVTANGKKVYRLQPRKNNREGSYYAAKAYTNLNGSNYPSARGTAKTAYILSNYGAYRSATQAAGVDTAVYALVKGGSWRLGYSRSTARTRQTGHGSAVRSYAKSMIANSVKYAGPYKQSMSSTAVAVGSSSKVTYRITSAAGYGMANLPVAITYEGTTVTGYTDSSGYATAYFNVTKAGAIPVSAKTSRVPEWRVFVRKAISTRRSNIAEAGRLATLTASGMIAGTGGQGVAINNGASARMTGAALAGTYTVSGGTGTRTITRSAYGPFSSTAGDCSGTAAYSSSVALDGNGTFALPTYAATRSGYYRWGVQVAANSYTTAASACGAVVKVQKQATVGQYRNGTHVTYGVGKAFRIGARVAGFDRSETHTLTSRLFGPFTYKDNAKCVSDRYLRSVSKSITGNGEFLMPTTAISSSSNAGWYIWQTTLSTGELIRGGTSSCGVLIQVK</sequence>